<sequence length="139" mass="16091">MPVAPLNTECRELGCHNPKTGRSTFCVKHGGGITEKGKQNSKLYGQAYWRKQREAQLNKDPLCAACLLDGKVVQAEHIDHVFPHRQDATRFRLNHFQSLCQYHHVIKTQFESRGVYMYYAKHGAVTYTEGDYARIFYQR</sequence>
<name>A0A6J5KL86_9CAUD</name>
<evidence type="ECO:0000313" key="1">
    <source>
        <dbReference type="EMBL" id="CAB4122063.1"/>
    </source>
</evidence>
<gene>
    <name evidence="1" type="ORF">UFOVP17_51</name>
</gene>
<reference evidence="1" key="1">
    <citation type="submission" date="2020-04" db="EMBL/GenBank/DDBJ databases">
        <authorList>
            <person name="Chiriac C."/>
            <person name="Salcher M."/>
            <person name="Ghai R."/>
            <person name="Kavagutti S V."/>
        </authorList>
    </citation>
    <scope>NUCLEOTIDE SEQUENCE</scope>
</reference>
<accession>A0A6J5KL86</accession>
<protein>
    <recommendedName>
        <fullName evidence="2">HNHc domain containing protein</fullName>
    </recommendedName>
</protein>
<organism evidence="1">
    <name type="scientific">uncultured Caudovirales phage</name>
    <dbReference type="NCBI Taxonomy" id="2100421"/>
    <lineage>
        <taxon>Viruses</taxon>
        <taxon>Duplodnaviria</taxon>
        <taxon>Heunggongvirae</taxon>
        <taxon>Uroviricota</taxon>
        <taxon>Caudoviricetes</taxon>
        <taxon>Peduoviridae</taxon>
        <taxon>Maltschvirus</taxon>
        <taxon>Maltschvirus maltsch</taxon>
    </lineage>
</organism>
<evidence type="ECO:0008006" key="2">
    <source>
        <dbReference type="Google" id="ProtNLM"/>
    </source>
</evidence>
<proteinExistence type="predicted"/>
<dbReference type="EMBL" id="LR796154">
    <property type="protein sequence ID" value="CAB4122063.1"/>
    <property type="molecule type" value="Genomic_DNA"/>
</dbReference>